<proteinExistence type="predicted"/>
<name>A0AAD6AQH2_9TELE</name>
<protein>
    <submittedName>
        <fullName evidence="1">Uncharacterized protein</fullName>
    </submittedName>
</protein>
<accession>A0AAD6AQH2</accession>
<dbReference type="EMBL" id="JAPTMU010000017">
    <property type="protein sequence ID" value="KAJ4929343.1"/>
    <property type="molecule type" value="Genomic_DNA"/>
</dbReference>
<evidence type="ECO:0000313" key="2">
    <source>
        <dbReference type="Proteomes" id="UP001219934"/>
    </source>
</evidence>
<dbReference type="Proteomes" id="UP001219934">
    <property type="component" value="Unassembled WGS sequence"/>
</dbReference>
<organism evidence="1 2">
    <name type="scientific">Pogonophryne albipinna</name>
    <dbReference type="NCBI Taxonomy" id="1090488"/>
    <lineage>
        <taxon>Eukaryota</taxon>
        <taxon>Metazoa</taxon>
        <taxon>Chordata</taxon>
        <taxon>Craniata</taxon>
        <taxon>Vertebrata</taxon>
        <taxon>Euteleostomi</taxon>
        <taxon>Actinopterygii</taxon>
        <taxon>Neopterygii</taxon>
        <taxon>Teleostei</taxon>
        <taxon>Neoteleostei</taxon>
        <taxon>Acanthomorphata</taxon>
        <taxon>Eupercaria</taxon>
        <taxon>Perciformes</taxon>
        <taxon>Notothenioidei</taxon>
        <taxon>Pogonophryne</taxon>
    </lineage>
</organism>
<feature type="non-terminal residue" evidence="1">
    <location>
        <position position="1"/>
    </location>
</feature>
<gene>
    <name evidence="1" type="ORF">JOQ06_004952</name>
</gene>
<sequence length="67" mass="7498">VQTSEKLMQYLITLGKSRMSKSFLLRQLLSQISALADRLWLSFETQFLKDMLVLSVNSVSCVASGVS</sequence>
<keyword evidence="2" id="KW-1185">Reference proteome</keyword>
<reference evidence="1" key="1">
    <citation type="submission" date="2022-11" db="EMBL/GenBank/DDBJ databases">
        <title>Chromosome-level genome of Pogonophryne albipinna.</title>
        <authorList>
            <person name="Jo E."/>
        </authorList>
    </citation>
    <scope>NUCLEOTIDE SEQUENCE</scope>
    <source>
        <strain evidence="1">SGF0006</strain>
        <tissue evidence="1">Muscle</tissue>
    </source>
</reference>
<dbReference type="AlphaFoldDB" id="A0AAD6AQH2"/>
<evidence type="ECO:0000313" key="1">
    <source>
        <dbReference type="EMBL" id="KAJ4929343.1"/>
    </source>
</evidence>
<comment type="caution">
    <text evidence="1">The sequence shown here is derived from an EMBL/GenBank/DDBJ whole genome shotgun (WGS) entry which is preliminary data.</text>
</comment>